<sequence length="260" mass="27653">MEIAADAPSEMNADAAGTDMPAENLLPTALDAETSRDPSPFVVVSPHLDDAVFSCAGLLRAHPGSVVVTVHTGLPEALDMSTDWDRRCGFSSAAEAMERRQAEERLALKLVGCSGRGLGFVDSQYREGADGNSMQLADSLLHALAGLSAGRVALPLGLFHSDHVRVSDAGLQVRRACPGVCWFFYEDVPYCYRAGAVRERLAQLRARGVVATPARLKTDLTGKAEAVSAYASQLRALGSLPDASERAESYWRLAGGRPPA</sequence>
<name>A0A446CGW8_9BURK</name>
<gene>
    <name evidence="2" type="ORF">AVE30378_02454</name>
</gene>
<evidence type="ECO:0000313" key="2">
    <source>
        <dbReference type="EMBL" id="SSW67109.1"/>
    </source>
</evidence>
<dbReference type="EMBL" id="UFQC01000011">
    <property type="protein sequence ID" value="SSW67109.1"/>
    <property type="molecule type" value="Genomic_DNA"/>
</dbReference>
<accession>A0A446CGW8</accession>
<dbReference type="Gene3D" id="3.40.50.10320">
    <property type="entry name" value="LmbE-like"/>
    <property type="match status" value="1"/>
</dbReference>
<feature type="region of interest" description="Disordered" evidence="1">
    <location>
        <begin position="1"/>
        <end position="22"/>
    </location>
</feature>
<evidence type="ECO:0000256" key="1">
    <source>
        <dbReference type="SAM" id="MobiDB-lite"/>
    </source>
</evidence>
<dbReference type="InterPro" id="IPR003737">
    <property type="entry name" value="GlcNAc_PI_deacetylase-related"/>
</dbReference>
<dbReference type="RefSeq" id="WP_244235026.1">
    <property type="nucleotide sequence ID" value="NZ_UFQC01000011.1"/>
</dbReference>
<reference evidence="2 3" key="1">
    <citation type="submission" date="2018-07" db="EMBL/GenBank/DDBJ databases">
        <authorList>
            <person name="Peeters C."/>
        </authorList>
    </citation>
    <scope>NUCLEOTIDE SEQUENCE [LARGE SCALE GENOMIC DNA]</scope>
    <source>
        <strain evidence="2 3">LMG 30378</strain>
    </source>
</reference>
<dbReference type="SUPFAM" id="SSF102588">
    <property type="entry name" value="LmbE-like"/>
    <property type="match status" value="1"/>
</dbReference>
<dbReference type="AlphaFoldDB" id="A0A446CGW8"/>
<dbReference type="InterPro" id="IPR024078">
    <property type="entry name" value="LmbE-like_dom_sf"/>
</dbReference>
<organism evidence="2 3">
    <name type="scientific">Achromobacter veterisilvae</name>
    <dbReference type="NCBI Taxonomy" id="2069367"/>
    <lineage>
        <taxon>Bacteria</taxon>
        <taxon>Pseudomonadati</taxon>
        <taxon>Pseudomonadota</taxon>
        <taxon>Betaproteobacteria</taxon>
        <taxon>Burkholderiales</taxon>
        <taxon>Alcaligenaceae</taxon>
        <taxon>Achromobacter</taxon>
    </lineage>
</organism>
<evidence type="ECO:0000313" key="3">
    <source>
        <dbReference type="Proteomes" id="UP000289465"/>
    </source>
</evidence>
<dbReference type="Pfam" id="PF02585">
    <property type="entry name" value="PIG-L"/>
    <property type="match status" value="1"/>
</dbReference>
<dbReference type="Proteomes" id="UP000289465">
    <property type="component" value="Unassembled WGS sequence"/>
</dbReference>
<proteinExistence type="predicted"/>
<protein>
    <submittedName>
        <fullName evidence="2">Uncharacterized protein</fullName>
    </submittedName>
</protein>